<evidence type="ECO:0000313" key="2">
    <source>
        <dbReference type="RefSeq" id="WP_028311058.1"/>
    </source>
</evidence>
<accession>A0A8B6X2X0</accession>
<protein>
    <submittedName>
        <fullName evidence="2">GAF domain-containing protein</fullName>
    </submittedName>
</protein>
<dbReference type="RefSeq" id="WP_028311058.1">
    <property type="nucleotide sequence ID" value="NZ_AXWS01000008.1"/>
</dbReference>
<dbReference type="InterPro" id="IPR029016">
    <property type="entry name" value="GAF-like_dom_sf"/>
</dbReference>
<dbReference type="SUPFAM" id="SSF55781">
    <property type="entry name" value="GAF domain-like"/>
    <property type="match status" value="2"/>
</dbReference>
<dbReference type="Proteomes" id="UP000675920">
    <property type="component" value="Unplaced"/>
</dbReference>
<reference evidence="2" key="1">
    <citation type="submission" date="2025-08" db="UniProtKB">
        <authorList>
            <consortium name="RefSeq"/>
        </authorList>
    </citation>
    <scope>IDENTIFICATION</scope>
</reference>
<dbReference type="AlphaFoldDB" id="A0A8B6X2X0"/>
<keyword evidence="1" id="KW-1185">Reference proteome</keyword>
<dbReference type="Gene3D" id="3.30.450.40">
    <property type="match status" value="2"/>
</dbReference>
<sequence length="312" mass="33488">MTPFIQVCEVWVPHASRDYLVLHSGHYGDFTELADLSRTLLWSWGEGLPGRAWEAGEPVLLHDLNPAVFKRSDIAARLGLTCGFAIPVRAGEFLTGVIVFLCSDAAKAVGAFELWGATPDEPNYLGLLDGHYGRTQPFGDASRGQTFARGFGLPGKAWQSGLPELMTGLGSSPDFLRASQARQCGIDVGIAIPVGIDSDQPRIVALLSAPATPLARRVEIWTVDAEHESLVFHDGWCANVPRLDRVYDGVHLSRSDSTVGRAWRCGIPMVVNQLSASGSALGVAAVTAGLDTMVAIPVMDRGWVRAVVALYP</sequence>
<evidence type="ECO:0000313" key="1">
    <source>
        <dbReference type="Proteomes" id="UP000675920"/>
    </source>
</evidence>
<organism evidence="1 2">
    <name type="scientific">Derxia gummosa DSM 723</name>
    <dbReference type="NCBI Taxonomy" id="1121388"/>
    <lineage>
        <taxon>Bacteria</taxon>
        <taxon>Pseudomonadati</taxon>
        <taxon>Pseudomonadota</taxon>
        <taxon>Betaproteobacteria</taxon>
        <taxon>Burkholderiales</taxon>
        <taxon>Alcaligenaceae</taxon>
        <taxon>Derxia</taxon>
    </lineage>
</organism>
<proteinExistence type="predicted"/>
<dbReference type="OrthoDB" id="9148869at2"/>
<name>A0A8B6X2X0_9BURK</name>